<evidence type="ECO:0000256" key="1">
    <source>
        <dbReference type="ARBA" id="ARBA00005194"/>
    </source>
</evidence>
<dbReference type="Proteomes" id="UP001319883">
    <property type="component" value="Unassembled WGS sequence"/>
</dbReference>
<dbReference type="NCBIfam" id="NF004970">
    <property type="entry name" value="PRK06333.1"/>
    <property type="match status" value="1"/>
</dbReference>
<evidence type="ECO:0000256" key="6">
    <source>
        <dbReference type="ARBA" id="ARBA00022679"/>
    </source>
</evidence>
<keyword evidence="8" id="KW-0443">Lipid metabolism</keyword>
<dbReference type="InterPro" id="IPR000794">
    <property type="entry name" value="Beta-ketoacyl_synthase"/>
</dbReference>
<evidence type="ECO:0000256" key="10">
    <source>
        <dbReference type="ARBA" id="ARBA00023315"/>
    </source>
</evidence>
<dbReference type="Pfam" id="PF02801">
    <property type="entry name" value="Ketoacyl-synt_C"/>
    <property type="match status" value="1"/>
</dbReference>
<keyword evidence="15" id="KW-1185">Reference proteome</keyword>
<dbReference type="PANTHER" id="PTHR11712:SF336">
    <property type="entry name" value="3-OXOACYL-[ACYL-CARRIER-PROTEIN] SYNTHASE, MITOCHONDRIAL"/>
    <property type="match status" value="1"/>
</dbReference>
<evidence type="ECO:0000256" key="11">
    <source>
        <dbReference type="PIRNR" id="PIRNR000447"/>
    </source>
</evidence>
<dbReference type="EMBL" id="JAGXFD010000001">
    <property type="protein sequence ID" value="MBZ9568684.1"/>
    <property type="molecule type" value="Genomic_DNA"/>
</dbReference>
<dbReference type="InterPro" id="IPR014030">
    <property type="entry name" value="Ketoacyl_synth_N"/>
</dbReference>
<dbReference type="EC" id="2.3.1.179" evidence="3 11"/>
<organism evidence="14 15">
    <name type="scientific">Modicisalibacter tunisiensis</name>
    <dbReference type="NCBI Taxonomy" id="390637"/>
    <lineage>
        <taxon>Bacteria</taxon>
        <taxon>Pseudomonadati</taxon>
        <taxon>Pseudomonadota</taxon>
        <taxon>Gammaproteobacteria</taxon>
        <taxon>Oceanospirillales</taxon>
        <taxon>Halomonadaceae</taxon>
        <taxon>Modicisalibacter</taxon>
    </lineage>
</organism>
<dbReference type="PANTHER" id="PTHR11712">
    <property type="entry name" value="POLYKETIDE SYNTHASE-RELATED"/>
    <property type="match status" value="1"/>
</dbReference>
<accession>A0ABS7X1A5</accession>
<evidence type="ECO:0000313" key="14">
    <source>
        <dbReference type="EMBL" id="MBZ9568684.1"/>
    </source>
</evidence>
<dbReference type="SUPFAM" id="SSF53901">
    <property type="entry name" value="Thiolase-like"/>
    <property type="match status" value="2"/>
</dbReference>
<keyword evidence="10 11" id="KW-0012">Acyltransferase</keyword>
<dbReference type="InterPro" id="IPR016039">
    <property type="entry name" value="Thiolase-like"/>
</dbReference>
<evidence type="ECO:0000256" key="5">
    <source>
        <dbReference type="ARBA" id="ARBA00022516"/>
    </source>
</evidence>
<dbReference type="Gene3D" id="3.40.47.10">
    <property type="match status" value="1"/>
</dbReference>
<keyword evidence="5 11" id="KW-0444">Lipid biosynthesis</keyword>
<evidence type="ECO:0000256" key="12">
    <source>
        <dbReference type="RuleBase" id="RU003694"/>
    </source>
</evidence>
<keyword evidence="6 11" id="KW-0808">Transferase</keyword>
<evidence type="ECO:0000256" key="7">
    <source>
        <dbReference type="ARBA" id="ARBA00022832"/>
    </source>
</evidence>
<dbReference type="InterPro" id="IPR020841">
    <property type="entry name" value="PKS_Beta-ketoAc_synthase_dom"/>
</dbReference>
<comment type="function">
    <text evidence="11">Involved in the type II fatty acid elongation cycle. Catalyzes the elongation of a wide range of acyl-ACP by the addition of two carbons from malonyl-ACP to an acyl acceptor. Can efficiently catalyze the conversion of palmitoleoyl-ACP (cis-hexadec-9-enoyl-ACP) to cis-vaccenoyl-ACP (cis-octadec-11-enoyl-ACP), an essential step in the thermal regulation of fatty acid composition.</text>
</comment>
<sequence length="412" mass="43222">MPRRRVVVTGLGLVTPVGNSVEESWSNILAGKSGIAPIEHFDTSGFNTRFGGSIKGFDISPYLNPKDARKMDLFIQYGIAAASQAVQHAGLECREDNAHRIGVAIGSGIGGLPMIEHNHNALLKGGARRISPFFVPGSIINMIAGNLAIRYGFQGPNIAITTACTTGTHNIGYAARTIAYGDADVMVCGGAEMATTPLGLGGFSAARALSTRNDDPAAASRPWDRDRDGFVLSDGAGVVVLEDYEHARARGATIHAELTGFGMSDDAHHMTAPPEDGRGAAAAMRNALHDARLAPEQIQYINAHGTSTPTGDLAESQAIERVMGDAARNVAVSSTKSMIGHLLGAAGAVEAVFCVLALRDQVAPPTINLDNPQEGCRLDYVPYTARETAITHTLSNSFGFGGTNGSLIFSRV</sequence>
<dbReference type="RefSeq" id="WP_163650096.1">
    <property type="nucleotide sequence ID" value="NZ_JAGXFD010000001.1"/>
</dbReference>
<dbReference type="InterPro" id="IPR017568">
    <property type="entry name" value="3-oxoacyl-ACP_synth-2"/>
</dbReference>
<evidence type="ECO:0000256" key="8">
    <source>
        <dbReference type="ARBA" id="ARBA00023098"/>
    </source>
</evidence>
<dbReference type="InterPro" id="IPR014031">
    <property type="entry name" value="Ketoacyl_synth_C"/>
</dbReference>
<dbReference type="CDD" id="cd00834">
    <property type="entry name" value="KAS_I_II"/>
    <property type="match status" value="1"/>
</dbReference>
<proteinExistence type="inferred from homology"/>
<gene>
    <name evidence="14" type="primary">fabF</name>
    <name evidence="14" type="ORF">KGQ91_13485</name>
</gene>
<evidence type="ECO:0000259" key="13">
    <source>
        <dbReference type="PROSITE" id="PS52004"/>
    </source>
</evidence>
<dbReference type="SMART" id="SM00825">
    <property type="entry name" value="PKS_KS"/>
    <property type="match status" value="1"/>
</dbReference>
<comment type="pathway">
    <text evidence="1 11">Lipid metabolism; fatty acid biosynthesis.</text>
</comment>
<reference evidence="14 15" key="1">
    <citation type="submission" date="2021-05" db="EMBL/GenBank/DDBJ databases">
        <title>Petroleum and Energy Research Collection (APPE): ex situ preservation of microbial diversity associated with the oil industry and exploitation of its biotechnological potential.</title>
        <authorList>
            <person name="Paixao C.T.M."/>
            <person name="Gomes M.B."/>
            <person name="Oliveira V.M."/>
        </authorList>
    </citation>
    <scope>NUCLEOTIDE SEQUENCE [LARGE SCALE GENOMIC DNA]</scope>
    <source>
        <strain evidence="14 15">LIT2</strain>
    </source>
</reference>
<dbReference type="PROSITE" id="PS00606">
    <property type="entry name" value="KS3_1"/>
    <property type="match status" value="1"/>
</dbReference>
<protein>
    <recommendedName>
        <fullName evidence="4 11">3-oxoacyl-[acyl-carrier-protein] synthase 2</fullName>
        <ecNumber evidence="3 11">2.3.1.179</ecNumber>
    </recommendedName>
</protein>
<evidence type="ECO:0000313" key="15">
    <source>
        <dbReference type="Proteomes" id="UP001319883"/>
    </source>
</evidence>
<dbReference type="NCBIfam" id="TIGR03150">
    <property type="entry name" value="fabF"/>
    <property type="match status" value="1"/>
</dbReference>
<evidence type="ECO:0000256" key="4">
    <source>
        <dbReference type="ARBA" id="ARBA00014657"/>
    </source>
</evidence>
<comment type="caution">
    <text evidence="14">The sequence shown here is derived from an EMBL/GenBank/DDBJ whole genome shotgun (WGS) entry which is preliminary data.</text>
</comment>
<evidence type="ECO:0000256" key="9">
    <source>
        <dbReference type="ARBA" id="ARBA00023160"/>
    </source>
</evidence>
<evidence type="ECO:0000256" key="2">
    <source>
        <dbReference type="ARBA" id="ARBA00008467"/>
    </source>
</evidence>
<dbReference type="InterPro" id="IPR018201">
    <property type="entry name" value="Ketoacyl_synth_AS"/>
</dbReference>
<dbReference type="GO" id="GO:0004315">
    <property type="term" value="F:3-oxoacyl-[acyl-carrier-protein] synthase activity"/>
    <property type="evidence" value="ECO:0007669"/>
    <property type="project" value="UniProtKB-EC"/>
</dbReference>
<comment type="catalytic activity">
    <reaction evidence="11">
        <text>a fatty acyl-[ACP] + malonyl-[ACP] + H(+) = a 3-oxoacyl-[ACP] + holo-[ACP] + CO2</text>
        <dbReference type="Rhea" id="RHEA:22836"/>
        <dbReference type="Rhea" id="RHEA-COMP:9623"/>
        <dbReference type="Rhea" id="RHEA-COMP:9685"/>
        <dbReference type="Rhea" id="RHEA-COMP:9916"/>
        <dbReference type="Rhea" id="RHEA-COMP:14125"/>
        <dbReference type="ChEBI" id="CHEBI:15378"/>
        <dbReference type="ChEBI" id="CHEBI:16526"/>
        <dbReference type="ChEBI" id="CHEBI:64479"/>
        <dbReference type="ChEBI" id="CHEBI:78449"/>
        <dbReference type="ChEBI" id="CHEBI:78776"/>
        <dbReference type="ChEBI" id="CHEBI:138651"/>
    </reaction>
</comment>
<dbReference type="NCBIfam" id="NF005589">
    <property type="entry name" value="PRK07314.1"/>
    <property type="match status" value="1"/>
</dbReference>
<name>A0ABS7X1A5_9GAMM</name>
<dbReference type="PIRSF" id="PIRSF000447">
    <property type="entry name" value="KAS_II"/>
    <property type="match status" value="1"/>
</dbReference>
<comment type="similarity">
    <text evidence="2 11 12">Belongs to the thiolase-like superfamily. Beta-ketoacyl-ACP synthases family.</text>
</comment>
<comment type="catalytic activity">
    <reaction evidence="11">
        <text>(9Z)-hexadecenoyl-[ACP] + malonyl-[ACP] + H(+) = 3-oxo-(11Z)-octadecenoyl-[ACP] + holo-[ACP] + CO2</text>
        <dbReference type="Rhea" id="RHEA:55040"/>
        <dbReference type="Rhea" id="RHEA-COMP:9623"/>
        <dbReference type="Rhea" id="RHEA-COMP:9685"/>
        <dbReference type="Rhea" id="RHEA-COMP:10800"/>
        <dbReference type="Rhea" id="RHEA-COMP:14074"/>
        <dbReference type="ChEBI" id="CHEBI:15378"/>
        <dbReference type="ChEBI" id="CHEBI:16526"/>
        <dbReference type="ChEBI" id="CHEBI:64479"/>
        <dbReference type="ChEBI" id="CHEBI:78449"/>
        <dbReference type="ChEBI" id="CHEBI:83989"/>
        <dbReference type="ChEBI" id="CHEBI:138538"/>
        <dbReference type="EC" id="2.3.1.179"/>
    </reaction>
</comment>
<feature type="domain" description="Ketosynthase family 3 (KS3)" evidence="13">
    <location>
        <begin position="3"/>
        <end position="411"/>
    </location>
</feature>
<keyword evidence="7" id="KW-0276">Fatty acid metabolism</keyword>
<keyword evidence="9 11" id="KW-0275">Fatty acid biosynthesis</keyword>
<evidence type="ECO:0000256" key="3">
    <source>
        <dbReference type="ARBA" id="ARBA00012356"/>
    </source>
</evidence>
<dbReference type="Pfam" id="PF00109">
    <property type="entry name" value="ketoacyl-synt"/>
    <property type="match status" value="1"/>
</dbReference>
<dbReference type="PROSITE" id="PS52004">
    <property type="entry name" value="KS3_2"/>
    <property type="match status" value="1"/>
</dbReference>